<feature type="compositionally biased region" description="Acidic residues" evidence="1">
    <location>
        <begin position="233"/>
        <end position="265"/>
    </location>
</feature>
<keyword evidence="3" id="KW-1185">Reference proteome</keyword>
<reference evidence="2" key="1">
    <citation type="submission" date="2022-11" db="EMBL/GenBank/DDBJ databases">
        <title>Chromosomal genome sequence assembly and mating type (MAT) locus characterization of the leprose asexual lichenized fungus Lepraria neglecta (Nyl.) Erichsen.</title>
        <authorList>
            <person name="Allen J.L."/>
            <person name="Pfeffer B."/>
        </authorList>
    </citation>
    <scope>NUCLEOTIDE SEQUENCE</scope>
    <source>
        <strain evidence="2">Allen 5258</strain>
    </source>
</reference>
<accession>A0AAE0DPI1</accession>
<dbReference type="EMBL" id="JASNWA010000003">
    <property type="protein sequence ID" value="KAK3178374.1"/>
    <property type="molecule type" value="Genomic_DNA"/>
</dbReference>
<evidence type="ECO:0000313" key="3">
    <source>
        <dbReference type="Proteomes" id="UP001276659"/>
    </source>
</evidence>
<sequence length="265" mass="29458">MPTAGSLPALGPKWKALKQKISGAAPTDPRFEDSFAEQLGDLCDQSRWILRGTASDVWENDLRGRVQELVKGNEGEIHKGHIRSIPTTWHCWMMGPAKTHAHPTVVIFIEVQAILKRTMRVMLKCGVLKNNGFGLKGCPKNDLQSYTEASMALIASHVNELLQGPPMSLCGAEIQIGDPVRSVTLGGGIILNGQYHGLTVAHAFTEDVQAPQHEQYPNREMILYDSDWALVSSDDENGTDVEEQQQQEEMDEDYEEDEEDNEMSD</sequence>
<organism evidence="2 3">
    <name type="scientific">Lepraria neglecta</name>
    <dbReference type="NCBI Taxonomy" id="209136"/>
    <lineage>
        <taxon>Eukaryota</taxon>
        <taxon>Fungi</taxon>
        <taxon>Dikarya</taxon>
        <taxon>Ascomycota</taxon>
        <taxon>Pezizomycotina</taxon>
        <taxon>Lecanoromycetes</taxon>
        <taxon>OSLEUM clade</taxon>
        <taxon>Lecanoromycetidae</taxon>
        <taxon>Lecanorales</taxon>
        <taxon>Lecanorineae</taxon>
        <taxon>Stereocaulaceae</taxon>
        <taxon>Lepraria</taxon>
    </lineage>
</organism>
<feature type="region of interest" description="Disordered" evidence="1">
    <location>
        <begin position="227"/>
        <end position="265"/>
    </location>
</feature>
<protein>
    <submittedName>
        <fullName evidence="2">Uncharacterized protein</fullName>
    </submittedName>
</protein>
<evidence type="ECO:0000313" key="2">
    <source>
        <dbReference type="EMBL" id="KAK3178374.1"/>
    </source>
</evidence>
<comment type="caution">
    <text evidence="2">The sequence shown here is derived from an EMBL/GenBank/DDBJ whole genome shotgun (WGS) entry which is preliminary data.</text>
</comment>
<dbReference type="Proteomes" id="UP001276659">
    <property type="component" value="Unassembled WGS sequence"/>
</dbReference>
<evidence type="ECO:0000256" key="1">
    <source>
        <dbReference type="SAM" id="MobiDB-lite"/>
    </source>
</evidence>
<proteinExistence type="predicted"/>
<name>A0AAE0DPI1_9LECA</name>
<dbReference type="AlphaFoldDB" id="A0AAE0DPI1"/>
<gene>
    <name evidence="2" type="ORF">OEA41_000509</name>
</gene>